<proteinExistence type="predicted"/>
<evidence type="ECO:0000313" key="10">
    <source>
        <dbReference type="Proteomes" id="UP000583101"/>
    </source>
</evidence>
<evidence type="ECO:0000256" key="5">
    <source>
        <dbReference type="ARBA" id="ARBA00023014"/>
    </source>
</evidence>
<protein>
    <submittedName>
        <fullName evidence="8">FAD-dependent oxidoreductase</fullName>
    </submittedName>
</protein>
<dbReference type="GO" id="GO:0016491">
    <property type="term" value="F:oxidoreductase activity"/>
    <property type="evidence" value="ECO:0007669"/>
    <property type="project" value="UniProtKB-KW"/>
</dbReference>
<evidence type="ECO:0000313" key="7">
    <source>
        <dbReference type="EMBL" id="MBB3970414.1"/>
    </source>
</evidence>
<accession>A0A4Y8AEA5</accession>
<dbReference type="SUPFAM" id="SSF51905">
    <property type="entry name" value="FAD/NAD(P)-binding domain"/>
    <property type="match status" value="1"/>
</dbReference>
<gene>
    <name evidence="8" type="ORF">E2R65_10945</name>
    <name evidence="7" type="ORF">GGR35_003030</name>
</gene>
<dbReference type="PANTHER" id="PTHR43498:SF1">
    <property type="entry name" value="COB--COM HETERODISULFIDE REDUCTASE IRON-SULFUR SUBUNIT A"/>
    <property type="match status" value="1"/>
</dbReference>
<keyword evidence="1" id="KW-0004">4Fe-4S</keyword>
<reference evidence="8" key="2">
    <citation type="submission" date="2019-03" db="EMBL/GenBank/DDBJ databases">
        <authorList>
            <person name="Yan Y.-Q."/>
            <person name="Du Z.-J."/>
        </authorList>
    </citation>
    <scope>NUCLEOTIDE SEQUENCE</scope>
    <source>
        <strain evidence="8">PP-F2FG21</strain>
    </source>
</reference>
<keyword evidence="3" id="KW-0560">Oxidoreductase</keyword>
<keyword evidence="4" id="KW-0408">Iron</keyword>
<feature type="signal peptide" evidence="6">
    <location>
        <begin position="1"/>
        <end position="19"/>
    </location>
</feature>
<dbReference type="RefSeq" id="WP_134336510.1">
    <property type="nucleotide sequence ID" value="NZ_BMCZ01000003.1"/>
</dbReference>
<evidence type="ECO:0000256" key="6">
    <source>
        <dbReference type="SAM" id="SignalP"/>
    </source>
</evidence>
<keyword evidence="2" id="KW-0479">Metal-binding</keyword>
<evidence type="ECO:0000256" key="4">
    <source>
        <dbReference type="ARBA" id="ARBA00023004"/>
    </source>
</evidence>
<keyword evidence="5" id="KW-0411">Iron-sulfur</keyword>
<reference evidence="8 9" key="1">
    <citation type="journal article" date="2016" name="Int. J. Syst. Evol. Microbiol.">
        <title>Proposal of Mucilaginibacter phyllosphaerae sp. nov. isolated from the phyllosphere of Galium album.</title>
        <authorList>
            <person name="Aydogan E.L."/>
            <person name="Busse H.J."/>
            <person name="Moser G."/>
            <person name="Muller C."/>
            <person name="Kampfer P."/>
            <person name="Glaeser S.P."/>
        </authorList>
    </citation>
    <scope>NUCLEOTIDE SEQUENCE [LARGE SCALE GENOMIC DNA]</scope>
    <source>
        <strain evidence="8 9">PP-F2FG21</strain>
    </source>
</reference>
<evidence type="ECO:0000313" key="9">
    <source>
        <dbReference type="Proteomes" id="UP000297248"/>
    </source>
</evidence>
<evidence type="ECO:0000256" key="2">
    <source>
        <dbReference type="ARBA" id="ARBA00022723"/>
    </source>
</evidence>
<dbReference type="AlphaFoldDB" id="A0A4Y8AEA5"/>
<dbReference type="EMBL" id="JACIEG010000005">
    <property type="protein sequence ID" value="MBB3970414.1"/>
    <property type="molecule type" value="Genomic_DNA"/>
</dbReference>
<evidence type="ECO:0000313" key="8">
    <source>
        <dbReference type="EMBL" id="TEW66918.1"/>
    </source>
</evidence>
<dbReference type="PANTHER" id="PTHR43498">
    <property type="entry name" value="FERREDOXIN:COB-COM HETERODISULFIDE REDUCTASE SUBUNIT A"/>
    <property type="match status" value="1"/>
</dbReference>
<dbReference type="InterPro" id="IPR039650">
    <property type="entry name" value="HdrA-like"/>
</dbReference>
<dbReference type="Proteomes" id="UP000583101">
    <property type="component" value="Unassembled WGS sequence"/>
</dbReference>
<keyword evidence="6" id="KW-0732">Signal</keyword>
<dbReference type="GO" id="GO:0046872">
    <property type="term" value="F:metal ion binding"/>
    <property type="evidence" value="ECO:0007669"/>
    <property type="project" value="UniProtKB-KW"/>
</dbReference>
<keyword evidence="10" id="KW-1185">Reference proteome</keyword>
<evidence type="ECO:0000256" key="1">
    <source>
        <dbReference type="ARBA" id="ARBA00022485"/>
    </source>
</evidence>
<sequence>MIKKLLVLLLMLNCSSVFAETIRTDVLVVGGGASGVAAAIQSARSNVKTMLTEQGPWLGGSITAGGMCILTGNRNLASGIYAEFRARVRDVYKMRLGYDTTRNAPLVFEPATGAAILKKMADTVKNLTVKMNTRFTSVKKEGTGWVVTIIEGGKPLTIKAKIVVDATELGDVAAGAGVLLTAGFDSRSDTKEALAPQNATNQIQDISYLAVLKNFGRGAGRTIPRPEGYDAGQYACLKNADVKKLLAATALPNDKYLLNPGDCGNQYSVTSNDLIPENREATFRKAKLRTLGLIYYLQTERGFKNLGPADDFPTADHLPYLPFIRENQRSAGLVRMVLDDIYTPYNRQSKLYRTSIAVGDALPGHYYSAAGVPTVNYPPFPAYSIPLGAVVVKDQENLLVTEKALSVTHLVNGSVTDPAVQMAIGQGVGATAAYCVFFETTTKNLRPRVIQGEILDHKGMLMPFADIKTTDRDYRPIQQVGATGMLQGIQKAAGQTAEVLFMPDTDVRTDEVQPLMNELYARAFLWFNKEKPGELFTVANLLSYISEMTLRDPKNLQLETRKAWKSYYHFPAEFNLSRPVTRREFAVLANRFFNPFARKVDISGKMVN</sequence>
<dbReference type="Pfam" id="PF12831">
    <property type="entry name" value="FAD_oxidored"/>
    <property type="match status" value="1"/>
</dbReference>
<dbReference type="InterPro" id="IPR036188">
    <property type="entry name" value="FAD/NAD-bd_sf"/>
</dbReference>
<dbReference type="EMBL" id="SNQG01000003">
    <property type="protein sequence ID" value="TEW66918.1"/>
    <property type="molecule type" value="Genomic_DNA"/>
</dbReference>
<dbReference type="Proteomes" id="UP000297248">
    <property type="component" value="Unassembled WGS sequence"/>
</dbReference>
<evidence type="ECO:0000256" key="3">
    <source>
        <dbReference type="ARBA" id="ARBA00023002"/>
    </source>
</evidence>
<dbReference type="GO" id="GO:0051539">
    <property type="term" value="F:4 iron, 4 sulfur cluster binding"/>
    <property type="evidence" value="ECO:0007669"/>
    <property type="project" value="UniProtKB-KW"/>
</dbReference>
<dbReference type="Gene3D" id="3.50.50.60">
    <property type="entry name" value="FAD/NAD(P)-binding domain"/>
    <property type="match status" value="1"/>
</dbReference>
<reference evidence="7 10" key="3">
    <citation type="submission" date="2020-08" db="EMBL/GenBank/DDBJ databases">
        <title>Genomic Encyclopedia of Type Strains, Phase IV (KMG-IV): sequencing the most valuable type-strain genomes for metagenomic binning, comparative biology and taxonomic classification.</title>
        <authorList>
            <person name="Goeker M."/>
        </authorList>
    </citation>
    <scope>NUCLEOTIDE SEQUENCE [LARGE SCALE GENOMIC DNA]</scope>
    <source>
        <strain evidence="7 10">DSM 100995</strain>
    </source>
</reference>
<comment type="caution">
    <text evidence="8">The sequence shown here is derived from an EMBL/GenBank/DDBJ whole genome shotgun (WGS) entry which is preliminary data.</text>
</comment>
<organism evidence="8 9">
    <name type="scientific">Mucilaginibacter phyllosphaerae</name>
    <dbReference type="NCBI Taxonomy" id="1812349"/>
    <lineage>
        <taxon>Bacteria</taxon>
        <taxon>Pseudomonadati</taxon>
        <taxon>Bacteroidota</taxon>
        <taxon>Sphingobacteriia</taxon>
        <taxon>Sphingobacteriales</taxon>
        <taxon>Sphingobacteriaceae</taxon>
        <taxon>Mucilaginibacter</taxon>
    </lineage>
</organism>
<dbReference type="PRINTS" id="PR00411">
    <property type="entry name" value="PNDRDTASEI"/>
</dbReference>
<feature type="chain" id="PRO_5044616494" evidence="6">
    <location>
        <begin position="20"/>
        <end position="608"/>
    </location>
</feature>
<name>A0A4Y8AEA5_9SPHI</name>
<dbReference type="OrthoDB" id="615715at2"/>